<name>A0A0D6MCH1_9BILA</name>
<dbReference type="Pfam" id="PF07801">
    <property type="entry name" value="DUF1647"/>
    <property type="match status" value="1"/>
</dbReference>
<dbReference type="PANTHER" id="PTHR31389:SF4">
    <property type="entry name" value="LD39211P"/>
    <property type="match status" value="1"/>
</dbReference>
<dbReference type="InterPro" id="IPR012444">
    <property type="entry name" value="DUF1647"/>
</dbReference>
<evidence type="ECO:0000313" key="3">
    <source>
        <dbReference type="EMBL" id="EPB78902.1"/>
    </source>
</evidence>
<dbReference type="AlphaFoldDB" id="A0A0D6MCH1"/>
<keyword evidence="2" id="KW-0812">Transmembrane</keyword>
<protein>
    <submittedName>
        <fullName evidence="3">Uncharacterized protein</fullName>
    </submittedName>
</protein>
<feature type="region of interest" description="Disordered" evidence="1">
    <location>
        <begin position="1"/>
        <end position="27"/>
    </location>
</feature>
<accession>A0A0D6MCH1</accession>
<keyword evidence="2" id="KW-1133">Transmembrane helix</keyword>
<keyword evidence="2" id="KW-0472">Membrane</keyword>
<dbReference type="Proteomes" id="UP000054495">
    <property type="component" value="Unassembled WGS sequence"/>
</dbReference>
<evidence type="ECO:0000313" key="4">
    <source>
        <dbReference type="Proteomes" id="UP000054495"/>
    </source>
</evidence>
<evidence type="ECO:0000256" key="1">
    <source>
        <dbReference type="SAM" id="MobiDB-lite"/>
    </source>
</evidence>
<dbReference type="EMBL" id="KE124803">
    <property type="protein sequence ID" value="EPB78902.1"/>
    <property type="molecule type" value="Genomic_DNA"/>
</dbReference>
<evidence type="ECO:0000256" key="2">
    <source>
        <dbReference type="SAM" id="Phobius"/>
    </source>
</evidence>
<feature type="transmembrane region" description="Helical" evidence="2">
    <location>
        <begin position="252"/>
        <end position="272"/>
    </location>
</feature>
<proteinExistence type="predicted"/>
<sequence length="428" mass="50059">MNDASGAEPNRKPFGCQGFPPGPPPQNAKCTAMERVAEYAYRDQLDGCEERPLGNSSVIGKKFSCDHLERLENLGLLDSTTPATLTQEMDPVFVTAFSQSHFLEGKRLIASIRAFYKTARIVVYDIGLSKKGAVRAKRWCHVEYRLFNFKDHPHYFRQLHTFRWKPIVIAEALRDFGVIWYMDTSVILQKGDLRHIYALIKCRQTPRISIPVPPVEQRDMRESRWQGTYPWDTVQWTANIEECKKVRYFMDILCREIPHIYCIVSLVMGYMLQQILVNRTFDFVDQNKTQLFQLLFKCYITSFPALYSFFPVSINELRKPKAKMYEAGLVHAVKTKETMEKIVKWSVLCALEEKCMGTQIIPNTCEFNRSDPYSSFARCHRYDQSVVNVLLADAYYYDRRYYTSEITDFFRIQRFISLPVKNRELKCT</sequence>
<feature type="transmembrane region" description="Helical" evidence="2">
    <location>
        <begin position="292"/>
        <end position="314"/>
    </location>
</feature>
<gene>
    <name evidence="3" type="ORF">ANCCEY_01965</name>
</gene>
<reference evidence="3 4" key="1">
    <citation type="submission" date="2013-05" db="EMBL/GenBank/DDBJ databases">
        <title>Draft genome of the parasitic nematode Anyclostoma ceylanicum.</title>
        <authorList>
            <person name="Mitreva M."/>
        </authorList>
    </citation>
    <scope>NUCLEOTIDE SEQUENCE [LARGE SCALE GENOMIC DNA]</scope>
</reference>
<dbReference type="PANTHER" id="PTHR31389">
    <property type="entry name" value="LD39211P"/>
    <property type="match status" value="1"/>
</dbReference>
<keyword evidence="4" id="KW-1185">Reference proteome</keyword>
<organism evidence="3 4">
    <name type="scientific">Ancylostoma ceylanicum</name>
    <dbReference type="NCBI Taxonomy" id="53326"/>
    <lineage>
        <taxon>Eukaryota</taxon>
        <taxon>Metazoa</taxon>
        <taxon>Ecdysozoa</taxon>
        <taxon>Nematoda</taxon>
        <taxon>Chromadorea</taxon>
        <taxon>Rhabditida</taxon>
        <taxon>Rhabditina</taxon>
        <taxon>Rhabditomorpha</taxon>
        <taxon>Strongyloidea</taxon>
        <taxon>Ancylostomatidae</taxon>
        <taxon>Ancylostomatinae</taxon>
        <taxon>Ancylostoma</taxon>
    </lineage>
</organism>